<dbReference type="EMBL" id="JXTB01000318">
    <property type="protein sequence ID" value="PON46075.1"/>
    <property type="molecule type" value="Genomic_DNA"/>
</dbReference>
<evidence type="ECO:0000313" key="1">
    <source>
        <dbReference type="EMBL" id="PON46075.1"/>
    </source>
</evidence>
<keyword evidence="2" id="KW-1185">Reference proteome</keyword>
<dbReference type="AlphaFoldDB" id="A0A2P5BBB5"/>
<organism evidence="1 2">
    <name type="scientific">Parasponia andersonii</name>
    <name type="common">Sponia andersonii</name>
    <dbReference type="NCBI Taxonomy" id="3476"/>
    <lineage>
        <taxon>Eukaryota</taxon>
        <taxon>Viridiplantae</taxon>
        <taxon>Streptophyta</taxon>
        <taxon>Embryophyta</taxon>
        <taxon>Tracheophyta</taxon>
        <taxon>Spermatophyta</taxon>
        <taxon>Magnoliopsida</taxon>
        <taxon>eudicotyledons</taxon>
        <taxon>Gunneridae</taxon>
        <taxon>Pentapetalae</taxon>
        <taxon>rosids</taxon>
        <taxon>fabids</taxon>
        <taxon>Rosales</taxon>
        <taxon>Cannabaceae</taxon>
        <taxon>Parasponia</taxon>
    </lineage>
</organism>
<accession>A0A2P5BBB5</accession>
<dbReference type="Proteomes" id="UP000237105">
    <property type="component" value="Unassembled WGS sequence"/>
</dbReference>
<dbReference type="OrthoDB" id="10270310at2759"/>
<name>A0A2P5BBB5_PARAD</name>
<protein>
    <submittedName>
        <fullName evidence="1">Uncharacterized protein</fullName>
    </submittedName>
</protein>
<sequence length="66" mass="7590">MDEREGPVFGCGIKSFSHQFLVEAINKFFFKIDVTLSKRTHVGIPDLGLKAEKFSEMRIQTWVSEL</sequence>
<proteinExistence type="predicted"/>
<evidence type="ECO:0000313" key="2">
    <source>
        <dbReference type="Proteomes" id="UP000237105"/>
    </source>
</evidence>
<comment type="caution">
    <text evidence="1">The sequence shown here is derived from an EMBL/GenBank/DDBJ whole genome shotgun (WGS) entry which is preliminary data.</text>
</comment>
<gene>
    <name evidence="1" type="ORF">PanWU01x14_253890</name>
</gene>
<reference evidence="2" key="1">
    <citation type="submission" date="2016-06" db="EMBL/GenBank/DDBJ databases">
        <title>Parallel loss of symbiosis genes in relatives of nitrogen-fixing non-legume Parasponia.</title>
        <authorList>
            <person name="Van Velzen R."/>
            <person name="Holmer R."/>
            <person name="Bu F."/>
            <person name="Rutten L."/>
            <person name="Van Zeijl A."/>
            <person name="Liu W."/>
            <person name="Santuari L."/>
            <person name="Cao Q."/>
            <person name="Sharma T."/>
            <person name="Shen D."/>
            <person name="Roswanjaya Y."/>
            <person name="Wardhani T."/>
            <person name="Kalhor M.S."/>
            <person name="Jansen J."/>
            <person name="Van den Hoogen J."/>
            <person name="Gungor B."/>
            <person name="Hartog M."/>
            <person name="Hontelez J."/>
            <person name="Verver J."/>
            <person name="Yang W.-C."/>
            <person name="Schijlen E."/>
            <person name="Repin R."/>
            <person name="Schilthuizen M."/>
            <person name="Schranz E."/>
            <person name="Heidstra R."/>
            <person name="Miyata K."/>
            <person name="Fedorova E."/>
            <person name="Kohlen W."/>
            <person name="Bisseling T."/>
            <person name="Smit S."/>
            <person name="Geurts R."/>
        </authorList>
    </citation>
    <scope>NUCLEOTIDE SEQUENCE [LARGE SCALE GENOMIC DNA]</scope>
    <source>
        <strain evidence="2">cv. WU1-14</strain>
    </source>
</reference>